<dbReference type="InterPro" id="IPR028119">
    <property type="entry name" value="Snapin/Pallidin/Snn1"/>
</dbReference>
<reference evidence="2" key="1">
    <citation type="submission" date="2025-08" db="UniProtKB">
        <authorList>
            <consortium name="RefSeq"/>
        </authorList>
    </citation>
    <scope>IDENTIFICATION</scope>
</reference>
<evidence type="ECO:0000313" key="2">
    <source>
        <dbReference type="RefSeq" id="XP_011503353.1"/>
    </source>
</evidence>
<keyword evidence="1" id="KW-1185">Reference proteome</keyword>
<dbReference type="GeneID" id="105366560"/>
<dbReference type="GO" id="GO:0031083">
    <property type="term" value="C:BLOC-1 complex"/>
    <property type="evidence" value="ECO:0007669"/>
    <property type="project" value="TreeGrafter"/>
</dbReference>
<dbReference type="RefSeq" id="XP_011503353.1">
    <property type="nucleotide sequence ID" value="XM_011505051.1"/>
</dbReference>
<dbReference type="PANTHER" id="PTHR31328">
    <property type="entry name" value="BIOGENESIS OF LYSOSOME-RELATED ORGANELLES COMPLEX 1 SUBUNIT 6"/>
    <property type="match status" value="1"/>
</dbReference>
<dbReference type="AlphaFoldDB" id="A0AAJ7E0N8"/>
<accession>A0AAJ7E0N8</accession>
<name>A0AAJ7E0N8_9HYME</name>
<dbReference type="KEGG" id="csol:105366560"/>
<dbReference type="CTD" id="39315"/>
<dbReference type="Pfam" id="PF14712">
    <property type="entry name" value="Snapin_Pallidin"/>
    <property type="match status" value="1"/>
</dbReference>
<evidence type="ECO:0000313" key="1">
    <source>
        <dbReference type="Proteomes" id="UP000695007"/>
    </source>
</evidence>
<dbReference type="Proteomes" id="UP000695007">
    <property type="component" value="Unplaced"/>
</dbReference>
<organism evidence="1 2">
    <name type="scientific">Ceratosolen solmsi marchali</name>
    <dbReference type="NCBI Taxonomy" id="326594"/>
    <lineage>
        <taxon>Eukaryota</taxon>
        <taxon>Metazoa</taxon>
        <taxon>Ecdysozoa</taxon>
        <taxon>Arthropoda</taxon>
        <taxon>Hexapoda</taxon>
        <taxon>Insecta</taxon>
        <taxon>Pterygota</taxon>
        <taxon>Neoptera</taxon>
        <taxon>Endopterygota</taxon>
        <taxon>Hymenoptera</taxon>
        <taxon>Apocrita</taxon>
        <taxon>Proctotrupomorpha</taxon>
        <taxon>Chalcidoidea</taxon>
        <taxon>Agaonidae</taxon>
        <taxon>Agaoninae</taxon>
        <taxon>Ceratosolen</taxon>
    </lineage>
</organism>
<sequence length="121" mass="13851">MTNTEETTIATVLSNKSNISEPVLDFSNISKKLTNGLLSIYQKPFENTKNELAGLISKQVICITQMQSENKKLCDIQEDIELNNLFSTMETYKKKLLNIKKEILVIHKKTLKLKCNVFNKI</sequence>
<proteinExistence type="predicted"/>
<protein>
    <submittedName>
        <fullName evidence="2">Uncharacterized protein LOC105366560</fullName>
    </submittedName>
</protein>
<gene>
    <name evidence="2" type="primary">LOC105366560</name>
</gene>
<dbReference type="GO" id="GO:0030133">
    <property type="term" value="C:transport vesicle"/>
    <property type="evidence" value="ECO:0007669"/>
    <property type="project" value="TreeGrafter"/>
</dbReference>
<dbReference type="PANTHER" id="PTHR31328:SF2">
    <property type="entry name" value="BIOGENESIS OF LYSOSOME-RELATED ORGANELLES COMPLEX 1 SUBUNIT 6"/>
    <property type="match status" value="1"/>
</dbReference>